<dbReference type="Proteomes" id="UP000008744">
    <property type="component" value="Unassembled WGS sequence"/>
</dbReference>
<evidence type="ECO:0000256" key="1">
    <source>
        <dbReference type="SAM" id="Phobius"/>
    </source>
</evidence>
<keyword evidence="1" id="KW-1133">Transmembrane helix</keyword>
<gene>
    <name evidence="2" type="primary">Dper\GL20338</name>
    <name evidence="2" type="ORF">Dper_GL20338</name>
</gene>
<accession>B4GXR1</accession>
<feature type="transmembrane region" description="Helical" evidence="1">
    <location>
        <begin position="41"/>
        <end position="58"/>
    </location>
</feature>
<reference evidence="2 3" key="1">
    <citation type="journal article" date="2007" name="Nature">
        <title>Evolution of genes and genomes on the Drosophila phylogeny.</title>
        <authorList>
            <consortium name="Drosophila 12 Genomes Consortium"/>
            <person name="Clark A.G."/>
            <person name="Eisen M.B."/>
            <person name="Smith D.R."/>
            <person name="Bergman C.M."/>
            <person name="Oliver B."/>
            <person name="Markow T.A."/>
            <person name="Kaufman T.C."/>
            <person name="Kellis M."/>
            <person name="Gelbart W."/>
            <person name="Iyer V.N."/>
            <person name="Pollard D.A."/>
            <person name="Sackton T.B."/>
            <person name="Larracuente A.M."/>
            <person name="Singh N.D."/>
            <person name="Abad J.P."/>
            <person name="Abt D.N."/>
            <person name="Adryan B."/>
            <person name="Aguade M."/>
            <person name="Akashi H."/>
            <person name="Anderson W.W."/>
            <person name="Aquadro C.F."/>
            <person name="Ardell D.H."/>
            <person name="Arguello R."/>
            <person name="Artieri C.G."/>
            <person name="Barbash D.A."/>
            <person name="Barker D."/>
            <person name="Barsanti P."/>
            <person name="Batterham P."/>
            <person name="Batzoglou S."/>
            <person name="Begun D."/>
            <person name="Bhutkar A."/>
            <person name="Blanco E."/>
            <person name="Bosak S.A."/>
            <person name="Bradley R.K."/>
            <person name="Brand A.D."/>
            <person name="Brent M.R."/>
            <person name="Brooks A.N."/>
            <person name="Brown R.H."/>
            <person name="Butlin R.K."/>
            <person name="Caggese C."/>
            <person name="Calvi B.R."/>
            <person name="Bernardo de Carvalho A."/>
            <person name="Caspi A."/>
            <person name="Castrezana S."/>
            <person name="Celniker S.E."/>
            <person name="Chang J.L."/>
            <person name="Chapple C."/>
            <person name="Chatterji S."/>
            <person name="Chinwalla A."/>
            <person name="Civetta A."/>
            <person name="Clifton S.W."/>
            <person name="Comeron J.M."/>
            <person name="Costello J.C."/>
            <person name="Coyne J.A."/>
            <person name="Daub J."/>
            <person name="David R.G."/>
            <person name="Delcher A.L."/>
            <person name="Delehaunty K."/>
            <person name="Do C.B."/>
            <person name="Ebling H."/>
            <person name="Edwards K."/>
            <person name="Eickbush T."/>
            <person name="Evans J.D."/>
            <person name="Filipski A."/>
            <person name="Findeiss S."/>
            <person name="Freyhult E."/>
            <person name="Fulton L."/>
            <person name="Fulton R."/>
            <person name="Garcia A.C."/>
            <person name="Gardiner A."/>
            <person name="Garfield D.A."/>
            <person name="Garvin B.E."/>
            <person name="Gibson G."/>
            <person name="Gilbert D."/>
            <person name="Gnerre S."/>
            <person name="Godfrey J."/>
            <person name="Good R."/>
            <person name="Gotea V."/>
            <person name="Gravely B."/>
            <person name="Greenberg A.J."/>
            <person name="Griffiths-Jones S."/>
            <person name="Gross S."/>
            <person name="Guigo R."/>
            <person name="Gustafson E.A."/>
            <person name="Haerty W."/>
            <person name="Hahn M.W."/>
            <person name="Halligan D.L."/>
            <person name="Halpern A.L."/>
            <person name="Halter G.M."/>
            <person name="Han M.V."/>
            <person name="Heger A."/>
            <person name="Hillier L."/>
            <person name="Hinrichs A.S."/>
            <person name="Holmes I."/>
            <person name="Hoskins R.A."/>
            <person name="Hubisz M.J."/>
            <person name="Hultmark D."/>
            <person name="Huntley M.A."/>
            <person name="Jaffe D.B."/>
            <person name="Jagadeeshan S."/>
            <person name="Jeck W.R."/>
            <person name="Johnson J."/>
            <person name="Jones C.D."/>
            <person name="Jordan W.C."/>
            <person name="Karpen G.H."/>
            <person name="Kataoka E."/>
            <person name="Keightley P.D."/>
            <person name="Kheradpour P."/>
            <person name="Kirkness E.F."/>
            <person name="Koerich L.B."/>
            <person name="Kristiansen K."/>
            <person name="Kudrna D."/>
            <person name="Kulathinal R.J."/>
            <person name="Kumar S."/>
            <person name="Kwok R."/>
            <person name="Lander E."/>
            <person name="Langley C.H."/>
            <person name="Lapoint R."/>
            <person name="Lazzaro B.P."/>
            <person name="Lee S.J."/>
            <person name="Levesque L."/>
            <person name="Li R."/>
            <person name="Lin C.F."/>
            <person name="Lin M.F."/>
            <person name="Lindblad-Toh K."/>
            <person name="Llopart A."/>
            <person name="Long M."/>
            <person name="Low L."/>
            <person name="Lozovsky E."/>
            <person name="Lu J."/>
            <person name="Luo M."/>
            <person name="Machado C.A."/>
            <person name="Makalowski W."/>
            <person name="Marzo M."/>
            <person name="Matsuda M."/>
            <person name="Matzkin L."/>
            <person name="McAllister B."/>
            <person name="McBride C.S."/>
            <person name="McKernan B."/>
            <person name="McKernan K."/>
            <person name="Mendez-Lago M."/>
            <person name="Minx P."/>
            <person name="Mollenhauer M.U."/>
            <person name="Montooth K."/>
            <person name="Mount S.M."/>
            <person name="Mu X."/>
            <person name="Myers E."/>
            <person name="Negre B."/>
            <person name="Newfeld S."/>
            <person name="Nielsen R."/>
            <person name="Noor M.A."/>
            <person name="O'Grady P."/>
            <person name="Pachter L."/>
            <person name="Papaceit M."/>
            <person name="Parisi M.J."/>
            <person name="Parisi M."/>
            <person name="Parts L."/>
            <person name="Pedersen J.S."/>
            <person name="Pesole G."/>
            <person name="Phillippy A.M."/>
            <person name="Ponting C.P."/>
            <person name="Pop M."/>
            <person name="Porcelli D."/>
            <person name="Powell J.R."/>
            <person name="Prohaska S."/>
            <person name="Pruitt K."/>
            <person name="Puig M."/>
            <person name="Quesneville H."/>
            <person name="Ram K.R."/>
            <person name="Rand D."/>
            <person name="Rasmussen M.D."/>
            <person name="Reed L.K."/>
            <person name="Reenan R."/>
            <person name="Reily A."/>
            <person name="Remington K.A."/>
            <person name="Rieger T.T."/>
            <person name="Ritchie M.G."/>
            <person name="Robin C."/>
            <person name="Rogers Y.H."/>
            <person name="Rohde C."/>
            <person name="Rozas J."/>
            <person name="Rubenfield M.J."/>
            <person name="Ruiz A."/>
            <person name="Russo S."/>
            <person name="Salzberg S.L."/>
            <person name="Sanchez-Gracia A."/>
            <person name="Saranga D.J."/>
            <person name="Sato H."/>
            <person name="Schaeffer S.W."/>
            <person name="Schatz M.C."/>
            <person name="Schlenke T."/>
            <person name="Schwartz R."/>
            <person name="Segarra C."/>
            <person name="Singh R.S."/>
            <person name="Sirot L."/>
            <person name="Sirota M."/>
            <person name="Sisneros N.B."/>
            <person name="Smith C.D."/>
            <person name="Smith T.F."/>
            <person name="Spieth J."/>
            <person name="Stage D.E."/>
            <person name="Stark A."/>
            <person name="Stephan W."/>
            <person name="Strausberg R.L."/>
            <person name="Strempel S."/>
            <person name="Sturgill D."/>
            <person name="Sutton G."/>
            <person name="Sutton G.G."/>
            <person name="Tao W."/>
            <person name="Teichmann S."/>
            <person name="Tobari Y.N."/>
            <person name="Tomimura Y."/>
            <person name="Tsolas J.M."/>
            <person name="Valente V.L."/>
            <person name="Venter E."/>
            <person name="Venter J.C."/>
            <person name="Vicario S."/>
            <person name="Vieira F.G."/>
            <person name="Vilella A.J."/>
            <person name="Villasante A."/>
            <person name="Walenz B."/>
            <person name="Wang J."/>
            <person name="Wasserman M."/>
            <person name="Watts T."/>
            <person name="Wilson D."/>
            <person name="Wilson R.K."/>
            <person name="Wing R.A."/>
            <person name="Wolfner M.F."/>
            <person name="Wong A."/>
            <person name="Wong G.K."/>
            <person name="Wu C.I."/>
            <person name="Wu G."/>
            <person name="Yamamoto D."/>
            <person name="Yang H.P."/>
            <person name="Yang S.P."/>
            <person name="Yorke J.A."/>
            <person name="Yoshida K."/>
            <person name="Zdobnov E."/>
            <person name="Zhang P."/>
            <person name="Zhang Y."/>
            <person name="Zimin A.V."/>
            <person name="Baldwin J."/>
            <person name="Abdouelleil A."/>
            <person name="Abdulkadir J."/>
            <person name="Abebe A."/>
            <person name="Abera B."/>
            <person name="Abreu J."/>
            <person name="Acer S.C."/>
            <person name="Aftuck L."/>
            <person name="Alexander A."/>
            <person name="An P."/>
            <person name="Anderson E."/>
            <person name="Anderson S."/>
            <person name="Arachi H."/>
            <person name="Azer M."/>
            <person name="Bachantsang P."/>
            <person name="Barry A."/>
            <person name="Bayul T."/>
            <person name="Berlin A."/>
            <person name="Bessette D."/>
            <person name="Bloom T."/>
            <person name="Blye J."/>
            <person name="Boguslavskiy L."/>
            <person name="Bonnet C."/>
            <person name="Boukhgalter B."/>
            <person name="Bourzgui I."/>
            <person name="Brown A."/>
            <person name="Cahill P."/>
            <person name="Channer S."/>
            <person name="Cheshatsang Y."/>
            <person name="Chuda L."/>
            <person name="Citroen M."/>
            <person name="Collymore A."/>
            <person name="Cooke P."/>
            <person name="Costello M."/>
            <person name="D'Aco K."/>
            <person name="Daza R."/>
            <person name="De Haan G."/>
            <person name="DeGray S."/>
            <person name="DeMaso C."/>
            <person name="Dhargay N."/>
            <person name="Dooley K."/>
            <person name="Dooley E."/>
            <person name="Doricent M."/>
            <person name="Dorje P."/>
            <person name="Dorjee K."/>
            <person name="Dupes A."/>
            <person name="Elong R."/>
            <person name="Falk J."/>
            <person name="Farina A."/>
            <person name="Faro S."/>
            <person name="Ferguson D."/>
            <person name="Fisher S."/>
            <person name="Foley C.D."/>
            <person name="Franke A."/>
            <person name="Friedrich D."/>
            <person name="Gadbois L."/>
            <person name="Gearin G."/>
            <person name="Gearin C.R."/>
            <person name="Giannoukos G."/>
            <person name="Goode T."/>
            <person name="Graham J."/>
            <person name="Grandbois E."/>
            <person name="Grewal S."/>
            <person name="Gyaltsen K."/>
            <person name="Hafez N."/>
            <person name="Hagos B."/>
            <person name="Hall J."/>
            <person name="Henson C."/>
            <person name="Hollinger A."/>
            <person name="Honan T."/>
            <person name="Huard M.D."/>
            <person name="Hughes L."/>
            <person name="Hurhula B."/>
            <person name="Husby M.E."/>
            <person name="Kamat A."/>
            <person name="Kanga B."/>
            <person name="Kashin S."/>
            <person name="Khazanovich D."/>
            <person name="Kisner P."/>
            <person name="Lance K."/>
            <person name="Lara M."/>
            <person name="Lee W."/>
            <person name="Lennon N."/>
            <person name="Letendre F."/>
            <person name="LeVine R."/>
            <person name="Lipovsky A."/>
            <person name="Liu X."/>
            <person name="Liu J."/>
            <person name="Liu S."/>
            <person name="Lokyitsang T."/>
            <person name="Lokyitsang Y."/>
            <person name="Lubonja R."/>
            <person name="Lui A."/>
            <person name="MacDonald P."/>
            <person name="Magnisalis V."/>
            <person name="Maru K."/>
            <person name="Matthews C."/>
            <person name="McCusker W."/>
            <person name="McDonough S."/>
            <person name="Mehta T."/>
            <person name="Meldrim J."/>
            <person name="Meneus L."/>
            <person name="Mihai O."/>
            <person name="Mihalev A."/>
            <person name="Mihova T."/>
            <person name="Mittelman R."/>
            <person name="Mlenga V."/>
            <person name="Montmayeur A."/>
            <person name="Mulrain L."/>
            <person name="Navidi A."/>
            <person name="Naylor J."/>
            <person name="Negash T."/>
            <person name="Nguyen T."/>
            <person name="Nguyen N."/>
            <person name="Nicol R."/>
            <person name="Norbu C."/>
            <person name="Norbu N."/>
            <person name="Novod N."/>
            <person name="O'Neill B."/>
            <person name="Osman S."/>
            <person name="Markiewicz E."/>
            <person name="Oyono O.L."/>
            <person name="Patti C."/>
            <person name="Phunkhang P."/>
            <person name="Pierre F."/>
            <person name="Priest M."/>
            <person name="Raghuraman S."/>
            <person name="Rege F."/>
            <person name="Reyes R."/>
            <person name="Rise C."/>
            <person name="Rogov P."/>
            <person name="Ross K."/>
            <person name="Ryan E."/>
            <person name="Settipalli S."/>
            <person name="Shea T."/>
            <person name="Sherpa N."/>
            <person name="Shi L."/>
            <person name="Shih D."/>
            <person name="Sparrow T."/>
            <person name="Spaulding J."/>
            <person name="Stalker J."/>
            <person name="Stange-Thomann N."/>
            <person name="Stavropoulos S."/>
            <person name="Stone C."/>
            <person name="Strader C."/>
            <person name="Tesfaye S."/>
            <person name="Thomson T."/>
            <person name="Thoulutsang Y."/>
            <person name="Thoulutsang D."/>
            <person name="Topham K."/>
            <person name="Topping I."/>
            <person name="Tsamla T."/>
            <person name="Vassiliev H."/>
            <person name="Vo A."/>
            <person name="Wangchuk T."/>
            <person name="Wangdi T."/>
            <person name="Weiand M."/>
            <person name="Wilkinson J."/>
            <person name="Wilson A."/>
            <person name="Yadav S."/>
            <person name="Young G."/>
            <person name="Yu Q."/>
            <person name="Zembek L."/>
            <person name="Zhong D."/>
            <person name="Zimmer A."/>
            <person name="Zwirko Z."/>
            <person name="Jaffe D.B."/>
            <person name="Alvarez P."/>
            <person name="Brockman W."/>
            <person name="Butler J."/>
            <person name="Chin C."/>
            <person name="Gnerre S."/>
            <person name="Grabherr M."/>
            <person name="Kleber M."/>
            <person name="Mauceli E."/>
            <person name="MacCallum I."/>
        </authorList>
    </citation>
    <scope>NUCLEOTIDE SEQUENCE [LARGE SCALE GENOMIC DNA]</scope>
    <source>
        <strain evidence="3">MSH-3 / Tucson 14011-0111.49</strain>
    </source>
</reference>
<dbReference type="HOGENOM" id="CLU_2063900_0_0_1"/>
<sequence>MKPAARFETSPKAQALVQLENGPFYKTIYDFLNQLSMASDLGSLIGCIVLFLIMWYIITWLLRLVLSLFCAALIVVLVVAIIRSEVASKDVVVMLYQVTLVIAKMIGGILVYALRKCSN</sequence>
<feature type="transmembrane region" description="Helical" evidence="1">
    <location>
        <begin position="65"/>
        <end position="82"/>
    </location>
</feature>
<proteinExistence type="predicted"/>
<evidence type="ECO:0000313" key="2">
    <source>
        <dbReference type="EMBL" id="EDW27538.1"/>
    </source>
</evidence>
<keyword evidence="1" id="KW-0472">Membrane</keyword>
<keyword evidence="3" id="KW-1185">Reference proteome</keyword>
<organism evidence="3">
    <name type="scientific">Drosophila persimilis</name>
    <name type="common">Fruit fly</name>
    <dbReference type="NCBI Taxonomy" id="7234"/>
    <lineage>
        <taxon>Eukaryota</taxon>
        <taxon>Metazoa</taxon>
        <taxon>Ecdysozoa</taxon>
        <taxon>Arthropoda</taxon>
        <taxon>Hexapoda</taxon>
        <taxon>Insecta</taxon>
        <taxon>Pterygota</taxon>
        <taxon>Neoptera</taxon>
        <taxon>Endopterygota</taxon>
        <taxon>Diptera</taxon>
        <taxon>Brachycera</taxon>
        <taxon>Muscomorpha</taxon>
        <taxon>Ephydroidea</taxon>
        <taxon>Drosophilidae</taxon>
        <taxon>Drosophila</taxon>
        <taxon>Sophophora</taxon>
    </lineage>
</organism>
<dbReference type="OMA" id="MWYIITW"/>
<dbReference type="AlphaFoldDB" id="B4GXR1"/>
<protein>
    <submittedName>
        <fullName evidence="2">GL20338</fullName>
    </submittedName>
</protein>
<keyword evidence="1" id="KW-0812">Transmembrane</keyword>
<name>B4GXR1_DROPE</name>
<evidence type="ECO:0000313" key="3">
    <source>
        <dbReference type="Proteomes" id="UP000008744"/>
    </source>
</evidence>
<dbReference type="EMBL" id="CH479196">
    <property type="protein sequence ID" value="EDW27538.1"/>
    <property type="molecule type" value="Genomic_DNA"/>
</dbReference>
<feature type="transmembrane region" description="Helical" evidence="1">
    <location>
        <begin position="94"/>
        <end position="114"/>
    </location>
</feature>
<dbReference type="PhylomeDB" id="B4GXR1"/>